<dbReference type="CDD" id="cd01647">
    <property type="entry name" value="RT_LTR"/>
    <property type="match status" value="1"/>
</dbReference>
<evidence type="ECO:0000259" key="1">
    <source>
        <dbReference type="PROSITE" id="PS50879"/>
    </source>
</evidence>
<dbReference type="Pfam" id="PF13456">
    <property type="entry name" value="RVT_3"/>
    <property type="match status" value="1"/>
</dbReference>
<keyword evidence="3" id="KW-1185">Reference proteome</keyword>
<feature type="domain" description="RNase H type-1" evidence="1">
    <location>
        <begin position="171"/>
        <end position="300"/>
    </location>
</feature>
<dbReference type="Proteomes" id="UP001151760">
    <property type="component" value="Unassembled WGS sequence"/>
</dbReference>
<keyword evidence="2" id="KW-0695">RNA-directed DNA polymerase</keyword>
<dbReference type="GO" id="GO:0003964">
    <property type="term" value="F:RNA-directed DNA polymerase activity"/>
    <property type="evidence" value="ECO:0007669"/>
    <property type="project" value="UniProtKB-KW"/>
</dbReference>
<dbReference type="PANTHER" id="PTHR48475:SF2">
    <property type="entry name" value="RIBONUCLEASE H"/>
    <property type="match status" value="1"/>
</dbReference>
<sequence length="457" mass="52966">MAEGDKEKTAFFTREGVFFYKRLPFRLKNAGVTYQKLVDKVFCDQIGRNLEVYVDDIVIKRNFEEDMLVDIKEIFEKLRPINMKLNPRKCSFGVEEGPFTATKDDKINTKPQCKIGHSELVSLKGRRQDTTFLENIKELHKWEDGLVDDISRKSLSKHERVHRDINNEPEPENTWKLFTDGASSSDGSGAGLMLVSPKGKQYTYALRFEFKTTNKETEYKALLARLPIATEMKIQKLAIFVDSQLVANQVKGLFEARKPVIKQYLEKTKEILKSFNSYSMKHVQRDQNKKVDALSKLASMTFSKLSKKFLVEVVQEKSIIQKEVAYVVNEEGDNWMLHIRPRSVVSKITKLGYYWPSMHDDAKEIIQRCKAYQIHSPIPRKPKQEMTSITGVTLVYGSEAVVPIEISVETKRIQGFDVKENKKRRRGDLDILEERREIASIKEAYYKQNLERFEGVL</sequence>
<reference evidence="2" key="2">
    <citation type="submission" date="2022-01" db="EMBL/GenBank/DDBJ databases">
        <authorList>
            <person name="Yamashiro T."/>
            <person name="Shiraishi A."/>
            <person name="Satake H."/>
            <person name="Nakayama K."/>
        </authorList>
    </citation>
    <scope>NUCLEOTIDE SEQUENCE</scope>
</reference>
<comment type="caution">
    <text evidence="2">The sequence shown here is derived from an EMBL/GenBank/DDBJ whole genome shotgun (WGS) entry which is preliminary data.</text>
</comment>
<protein>
    <submittedName>
        <fullName evidence="2">Reverse transcriptase domain-containing protein</fullName>
    </submittedName>
</protein>
<dbReference type="Pfam" id="PF00078">
    <property type="entry name" value="RVT_1"/>
    <property type="match status" value="1"/>
</dbReference>
<dbReference type="InterPro" id="IPR002156">
    <property type="entry name" value="RNaseH_domain"/>
</dbReference>
<gene>
    <name evidence="2" type="ORF">Tco_0951916</name>
</gene>
<dbReference type="EMBL" id="BQNB010015708">
    <property type="protein sequence ID" value="GJT43201.1"/>
    <property type="molecule type" value="Genomic_DNA"/>
</dbReference>
<organism evidence="2 3">
    <name type="scientific">Tanacetum coccineum</name>
    <dbReference type="NCBI Taxonomy" id="301880"/>
    <lineage>
        <taxon>Eukaryota</taxon>
        <taxon>Viridiplantae</taxon>
        <taxon>Streptophyta</taxon>
        <taxon>Embryophyta</taxon>
        <taxon>Tracheophyta</taxon>
        <taxon>Spermatophyta</taxon>
        <taxon>Magnoliopsida</taxon>
        <taxon>eudicotyledons</taxon>
        <taxon>Gunneridae</taxon>
        <taxon>Pentapetalae</taxon>
        <taxon>asterids</taxon>
        <taxon>campanulids</taxon>
        <taxon>Asterales</taxon>
        <taxon>Asteraceae</taxon>
        <taxon>Asteroideae</taxon>
        <taxon>Anthemideae</taxon>
        <taxon>Anthemidinae</taxon>
        <taxon>Tanacetum</taxon>
    </lineage>
</organism>
<proteinExistence type="predicted"/>
<dbReference type="CDD" id="cd09279">
    <property type="entry name" value="RNase_HI_like"/>
    <property type="match status" value="1"/>
</dbReference>
<accession>A0ABQ5DY95</accession>
<dbReference type="InterPro" id="IPR036397">
    <property type="entry name" value="RNaseH_sf"/>
</dbReference>
<dbReference type="Gene3D" id="3.10.10.10">
    <property type="entry name" value="HIV Type 1 Reverse Transcriptase, subunit A, domain 1"/>
    <property type="match status" value="1"/>
</dbReference>
<evidence type="ECO:0000313" key="3">
    <source>
        <dbReference type="Proteomes" id="UP001151760"/>
    </source>
</evidence>
<dbReference type="SUPFAM" id="SSF56672">
    <property type="entry name" value="DNA/RNA polymerases"/>
    <property type="match status" value="1"/>
</dbReference>
<dbReference type="Gene3D" id="3.30.70.270">
    <property type="match status" value="1"/>
</dbReference>
<name>A0ABQ5DY95_9ASTR</name>
<keyword evidence="2" id="KW-0808">Transferase</keyword>
<reference evidence="2" key="1">
    <citation type="journal article" date="2022" name="Int. J. Mol. Sci.">
        <title>Draft Genome of Tanacetum Coccineum: Genomic Comparison of Closely Related Tanacetum-Family Plants.</title>
        <authorList>
            <person name="Yamashiro T."/>
            <person name="Shiraishi A."/>
            <person name="Nakayama K."/>
            <person name="Satake H."/>
        </authorList>
    </citation>
    <scope>NUCLEOTIDE SEQUENCE</scope>
</reference>
<dbReference type="Gene3D" id="1.10.340.70">
    <property type="match status" value="1"/>
</dbReference>
<dbReference type="Gene3D" id="3.30.420.10">
    <property type="entry name" value="Ribonuclease H-like superfamily/Ribonuclease H"/>
    <property type="match status" value="1"/>
</dbReference>
<evidence type="ECO:0000313" key="2">
    <source>
        <dbReference type="EMBL" id="GJT43201.1"/>
    </source>
</evidence>
<dbReference type="InterPro" id="IPR000477">
    <property type="entry name" value="RT_dom"/>
</dbReference>
<dbReference type="PANTHER" id="PTHR48475">
    <property type="entry name" value="RIBONUCLEASE H"/>
    <property type="match status" value="1"/>
</dbReference>
<dbReference type="PROSITE" id="PS50879">
    <property type="entry name" value="RNASE_H_1"/>
    <property type="match status" value="1"/>
</dbReference>
<dbReference type="InterPro" id="IPR043502">
    <property type="entry name" value="DNA/RNA_pol_sf"/>
</dbReference>
<dbReference type="InterPro" id="IPR043128">
    <property type="entry name" value="Rev_trsase/Diguanyl_cyclase"/>
</dbReference>
<keyword evidence="2" id="KW-0548">Nucleotidyltransferase</keyword>